<keyword evidence="2" id="KW-1185">Reference proteome</keyword>
<proteinExistence type="predicted"/>
<evidence type="ECO:0000313" key="1">
    <source>
        <dbReference type="EMBL" id="GIX77971.1"/>
    </source>
</evidence>
<protein>
    <submittedName>
        <fullName evidence="1">Uncharacterized protein</fullName>
    </submittedName>
</protein>
<dbReference type="EMBL" id="BPLR01020367">
    <property type="protein sequence ID" value="GIX77971.1"/>
    <property type="molecule type" value="Genomic_DNA"/>
</dbReference>
<reference evidence="1 2" key="1">
    <citation type="submission" date="2021-06" db="EMBL/GenBank/DDBJ databases">
        <title>Caerostris extrusa draft genome.</title>
        <authorList>
            <person name="Kono N."/>
            <person name="Arakawa K."/>
        </authorList>
    </citation>
    <scope>NUCLEOTIDE SEQUENCE [LARGE SCALE GENOMIC DNA]</scope>
</reference>
<accession>A0AAV4MZV3</accession>
<name>A0AAV4MZV3_CAEEX</name>
<comment type="caution">
    <text evidence="1">The sequence shown here is derived from an EMBL/GenBank/DDBJ whole genome shotgun (WGS) entry which is preliminary data.</text>
</comment>
<evidence type="ECO:0000313" key="2">
    <source>
        <dbReference type="Proteomes" id="UP001054945"/>
    </source>
</evidence>
<gene>
    <name evidence="1" type="ORF">CEXT_493551</name>
</gene>
<dbReference type="Proteomes" id="UP001054945">
    <property type="component" value="Unassembled WGS sequence"/>
</dbReference>
<dbReference type="AlphaFoldDB" id="A0AAV4MZV3"/>
<sequence>MSWMHKALTPIARKEVIVVGNKAAIRARKSVPENPHKAAEGNKIGLANTSPRINISPTHISVFKGFMQIQGHKGMMRDVVVCLIVSCTIAQYVVGYIPRSIQCAGRNGEREATFGGVAFSVAYPR</sequence>
<organism evidence="1 2">
    <name type="scientific">Caerostris extrusa</name>
    <name type="common">Bark spider</name>
    <name type="synonym">Caerostris bankana</name>
    <dbReference type="NCBI Taxonomy" id="172846"/>
    <lineage>
        <taxon>Eukaryota</taxon>
        <taxon>Metazoa</taxon>
        <taxon>Ecdysozoa</taxon>
        <taxon>Arthropoda</taxon>
        <taxon>Chelicerata</taxon>
        <taxon>Arachnida</taxon>
        <taxon>Araneae</taxon>
        <taxon>Araneomorphae</taxon>
        <taxon>Entelegynae</taxon>
        <taxon>Araneoidea</taxon>
        <taxon>Araneidae</taxon>
        <taxon>Caerostris</taxon>
    </lineage>
</organism>